<dbReference type="PROSITE" id="PS01030">
    <property type="entry name" value="RNA_POL_M_15KD"/>
    <property type="match status" value="1"/>
</dbReference>
<dbReference type="Gene3D" id="2.20.25.10">
    <property type="match status" value="2"/>
</dbReference>
<comment type="similarity">
    <text evidence="1">Belongs to the archaeal RpoM/eukaryotic RPA12/RPB9/RPC11 RNA polymerase family.</text>
</comment>
<evidence type="ECO:0000256" key="1">
    <source>
        <dbReference type="ARBA" id="ARBA00008925"/>
    </source>
</evidence>
<dbReference type="SMART" id="SM00661">
    <property type="entry name" value="RPOL9"/>
    <property type="match status" value="1"/>
</dbReference>
<dbReference type="GO" id="GO:0003899">
    <property type="term" value="F:DNA-directed RNA polymerase activity"/>
    <property type="evidence" value="ECO:0007669"/>
    <property type="project" value="InterPro"/>
</dbReference>
<dbReference type="Proteomes" id="UP000054805">
    <property type="component" value="Unassembled WGS sequence"/>
</dbReference>
<dbReference type="InterPro" id="IPR001529">
    <property type="entry name" value="Zn_ribbon_RPB9"/>
</dbReference>
<name>A0A0V1E1K0_TRIPS</name>
<dbReference type="GO" id="GO:0046872">
    <property type="term" value="F:metal ion binding"/>
    <property type="evidence" value="ECO:0007669"/>
    <property type="project" value="UniProtKB-KW"/>
</dbReference>
<accession>A0A0V1E1K0</accession>
<dbReference type="Proteomes" id="UP000054632">
    <property type="component" value="Unassembled WGS sequence"/>
</dbReference>
<evidence type="ECO:0000256" key="5">
    <source>
        <dbReference type="ARBA" id="ARBA00023163"/>
    </source>
</evidence>
<comment type="caution">
    <text evidence="8">The sequence shown here is derived from an EMBL/GenBank/DDBJ whole genome shotgun (WGS) entry which is preliminary data.</text>
</comment>
<keyword evidence="11" id="KW-1185">Reference proteome</keyword>
<evidence type="ECO:0000313" key="10">
    <source>
        <dbReference type="Proteomes" id="UP000054632"/>
    </source>
</evidence>
<evidence type="ECO:0000313" key="8">
    <source>
        <dbReference type="EMBL" id="KRY67612.1"/>
    </source>
</evidence>
<evidence type="ECO:0000259" key="7">
    <source>
        <dbReference type="SMART" id="SM00661"/>
    </source>
</evidence>
<organism evidence="8 10">
    <name type="scientific">Trichinella pseudospiralis</name>
    <name type="common">Parasitic roundworm</name>
    <dbReference type="NCBI Taxonomy" id="6337"/>
    <lineage>
        <taxon>Eukaryota</taxon>
        <taxon>Metazoa</taxon>
        <taxon>Ecdysozoa</taxon>
        <taxon>Nematoda</taxon>
        <taxon>Enoplea</taxon>
        <taxon>Dorylaimia</taxon>
        <taxon>Trichinellida</taxon>
        <taxon>Trichinellidae</taxon>
        <taxon>Trichinella</taxon>
    </lineage>
</organism>
<dbReference type="GO" id="GO:0006367">
    <property type="term" value="P:transcription initiation at RNA polymerase II promoter"/>
    <property type="evidence" value="ECO:0007669"/>
    <property type="project" value="TreeGrafter"/>
</dbReference>
<dbReference type="EMBL" id="JYDS01000115">
    <property type="protein sequence ID" value="KRZ24740.1"/>
    <property type="molecule type" value="Genomic_DNA"/>
</dbReference>
<dbReference type="GO" id="GO:0005665">
    <property type="term" value="C:RNA polymerase II, core complex"/>
    <property type="evidence" value="ECO:0007669"/>
    <property type="project" value="TreeGrafter"/>
</dbReference>
<evidence type="ECO:0000256" key="2">
    <source>
        <dbReference type="ARBA" id="ARBA00022478"/>
    </source>
</evidence>
<dbReference type="GO" id="GO:0006283">
    <property type="term" value="P:transcription-coupled nucleotide-excision repair"/>
    <property type="evidence" value="ECO:0007669"/>
    <property type="project" value="TreeGrafter"/>
</dbReference>
<dbReference type="SUPFAM" id="SSF57783">
    <property type="entry name" value="Zinc beta-ribbon"/>
    <property type="match status" value="2"/>
</dbReference>
<gene>
    <name evidence="8" type="primary">RpII15</name>
    <name evidence="8" type="ORF">T4A_11502</name>
    <name evidence="9" type="ORF">T4B_14565</name>
</gene>
<sequence>MQEAEEVPDKIVEQKSHVDVLKHPGIIFCPECNNILYPKEDKTRRCLLYACRNCPYVTDEIISVCVYTNKLRREIDELAQVNVDVIYDPTLPKTDDHSCPLCNNSEAVFFQSQNTKAEVMLCLQII</sequence>
<dbReference type="PANTHER" id="PTHR11239">
    <property type="entry name" value="DNA-DIRECTED RNA POLYMERASE"/>
    <property type="match status" value="1"/>
</dbReference>
<dbReference type="PANTHER" id="PTHR11239:SF1">
    <property type="entry name" value="DNA-DIRECTED RNA POLYMERASE II SUBUNIT RPB9"/>
    <property type="match status" value="1"/>
</dbReference>
<evidence type="ECO:0000313" key="11">
    <source>
        <dbReference type="Proteomes" id="UP000054805"/>
    </source>
</evidence>
<evidence type="ECO:0000256" key="4">
    <source>
        <dbReference type="ARBA" id="ARBA00022833"/>
    </source>
</evidence>
<dbReference type="Pfam" id="PF02150">
    <property type="entry name" value="Zn_ribbon_RPB9"/>
    <property type="match status" value="1"/>
</dbReference>
<dbReference type="AlphaFoldDB" id="A0A0V1E1K0"/>
<evidence type="ECO:0000256" key="6">
    <source>
        <dbReference type="ARBA" id="ARBA00023242"/>
    </source>
</evidence>
<feature type="domain" description="DNA-directed RNA polymerase II subunit RPB9-like zinc ribbon" evidence="7">
    <location>
        <begin position="27"/>
        <end position="81"/>
    </location>
</feature>
<protein>
    <submittedName>
        <fullName evidence="8">DNA-directed RNA polymerase II subunit RPB9</fullName>
    </submittedName>
</protein>
<dbReference type="EMBL" id="JYDR01000132">
    <property type="protein sequence ID" value="KRY67612.1"/>
    <property type="molecule type" value="Genomic_DNA"/>
</dbReference>
<evidence type="ECO:0000313" key="9">
    <source>
        <dbReference type="EMBL" id="KRZ24740.1"/>
    </source>
</evidence>
<keyword evidence="3" id="KW-0479">Metal-binding</keyword>
<keyword evidence="5" id="KW-0804">Transcription</keyword>
<dbReference type="InterPro" id="IPR012164">
    <property type="entry name" value="Rpa12/Rpb9/Rpc10/TFS"/>
</dbReference>
<proteinExistence type="inferred from homology"/>
<keyword evidence="4" id="KW-0862">Zinc</keyword>
<evidence type="ECO:0000256" key="3">
    <source>
        <dbReference type="ARBA" id="ARBA00022723"/>
    </source>
</evidence>
<keyword evidence="6" id="KW-0539">Nucleus</keyword>
<keyword evidence="2 8" id="KW-0240">DNA-directed RNA polymerase</keyword>
<dbReference type="InterPro" id="IPR019761">
    <property type="entry name" value="DNA-dir_RNA_pol-M_15_CS"/>
</dbReference>
<reference evidence="10 11" key="1">
    <citation type="submission" date="2015-01" db="EMBL/GenBank/DDBJ databases">
        <title>Evolution of Trichinella species and genotypes.</title>
        <authorList>
            <person name="Korhonen P.K."/>
            <person name="Edoardo P."/>
            <person name="Giuseppe L.R."/>
            <person name="Gasser R.B."/>
        </authorList>
    </citation>
    <scope>NUCLEOTIDE SEQUENCE [LARGE SCALE GENOMIC DNA]</scope>
    <source>
        <strain evidence="8">ISS13</strain>
        <strain evidence="9">ISS588</strain>
    </source>
</reference>
<dbReference type="GO" id="GO:0001193">
    <property type="term" value="P:maintenance of transcriptional fidelity during transcription elongation by RNA polymerase II"/>
    <property type="evidence" value="ECO:0007669"/>
    <property type="project" value="TreeGrafter"/>
</dbReference>